<evidence type="ECO:0000256" key="2">
    <source>
        <dbReference type="ARBA" id="ARBA00022448"/>
    </source>
</evidence>
<dbReference type="InterPro" id="IPR016727">
    <property type="entry name" value="ATPase_V0-cplx_dsu"/>
</dbReference>
<dbReference type="GO" id="GO:0042592">
    <property type="term" value="P:homeostatic process"/>
    <property type="evidence" value="ECO:0007669"/>
    <property type="project" value="UniProtKB-ARBA"/>
</dbReference>
<dbReference type="InterPro" id="IPR044911">
    <property type="entry name" value="V-type_ATPase_csu/dsu_dom_3"/>
</dbReference>
<keyword evidence="3" id="KW-0375">Hydrogen ion transport</keyword>
<evidence type="ECO:0000256" key="8">
    <source>
        <dbReference type="ARBA" id="ARBA00082478"/>
    </source>
</evidence>
<comment type="subcellular location">
    <subcellularLocation>
        <location evidence="5">Lysosome membrane</location>
        <topology evidence="5">Peripheral membrane protein</topology>
    </subcellularLocation>
</comment>
<evidence type="ECO:0000256" key="7">
    <source>
        <dbReference type="ARBA" id="ARBA00073153"/>
    </source>
</evidence>
<dbReference type="GO" id="GO:0033179">
    <property type="term" value="C:proton-transporting V-type ATPase, V0 domain"/>
    <property type="evidence" value="ECO:0007669"/>
    <property type="project" value="InterPro"/>
</dbReference>
<dbReference type="Ensembl" id="ENSSSCT00015109341.1">
    <property type="protein sequence ID" value="ENSSSCP00015046474.1"/>
    <property type="gene ID" value="ENSSSCG00015080439.1"/>
</dbReference>
<reference evidence="9" key="1">
    <citation type="submission" date="2025-08" db="UniProtKB">
        <authorList>
            <consortium name="Ensembl"/>
        </authorList>
    </citation>
    <scope>IDENTIFICATION</scope>
</reference>
<dbReference type="GO" id="GO:0005765">
    <property type="term" value="C:lysosomal membrane"/>
    <property type="evidence" value="ECO:0007669"/>
    <property type="project" value="UniProtKB-SubCell"/>
</dbReference>
<dbReference type="Proteomes" id="UP000694726">
    <property type="component" value="Unplaced"/>
</dbReference>
<evidence type="ECO:0000313" key="10">
    <source>
        <dbReference type="Proteomes" id="UP000694726"/>
    </source>
</evidence>
<evidence type="ECO:0000313" key="9">
    <source>
        <dbReference type="Ensembl" id="ENSSSCP00015046474.1"/>
    </source>
</evidence>
<accession>A0A8D0QC48</accession>
<dbReference type="InterPro" id="IPR035067">
    <property type="entry name" value="V-type_ATPase_csu/dsu"/>
</dbReference>
<comment type="similarity">
    <text evidence="1">Belongs to the V-ATPase V0D/AC39 subunit family.</text>
</comment>
<evidence type="ECO:0000256" key="5">
    <source>
        <dbReference type="ARBA" id="ARBA00023765"/>
    </source>
</evidence>
<name>A0A8D0QC48_PIG</name>
<evidence type="ECO:0000256" key="1">
    <source>
        <dbReference type="ARBA" id="ARBA00006709"/>
    </source>
</evidence>
<dbReference type="Gene3D" id="1.20.1690.10">
    <property type="entry name" value="V-type ATP synthase subunit C domain"/>
    <property type="match status" value="2"/>
</dbReference>
<dbReference type="GO" id="GO:0046961">
    <property type="term" value="F:proton-transporting ATPase activity, rotational mechanism"/>
    <property type="evidence" value="ECO:0007669"/>
    <property type="project" value="InterPro"/>
</dbReference>
<gene>
    <name evidence="9" type="primary">ATP6V0D1</name>
</gene>
<evidence type="ECO:0000256" key="4">
    <source>
        <dbReference type="ARBA" id="ARBA00023065"/>
    </source>
</evidence>
<keyword evidence="4" id="KW-0406">Ion transport</keyword>
<evidence type="ECO:0000256" key="3">
    <source>
        <dbReference type="ARBA" id="ARBA00022781"/>
    </source>
</evidence>
<dbReference type="FunFam" id="1.20.1690.10:FF:000002">
    <property type="entry name" value="V-type proton ATPase subunit"/>
    <property type="match status" value="1"/>
</dbReference>
<keyword evidence="2" id="KW-0813">Transport</keyword>
<dbReference type="Gene3D" id="1.10.132.50">
    <property type="entry name" value="ATP synthase (C/AC39) subunit, domain 3"/>
    <property type="match status" value="1"/>
</dbReference>
<comment type="subunit">
    <text evidence="6">V-ATPase is a heteromultimeric enzyme made up of two complexes: the ATP-hydrolytic V1 complex and the proton translocation V0 complex. The V1 complex consists of three catalytic AB heterodimers that form a heterohexamer, three peripheral stalks each consisting of EG heterodimers, one central rotor including subunits D and F, and the regulatory subunits C and H. The proton translocation complex V0 consists of the proton transport subunit a, a ring of proteolipid subunits c9c'', rotary subunit d, subunits e and f, and the accessory subunits ATP6AP1/Ac45 and ATP6AP2/PRR. Interacts with ATP6AP2; ATP6AP2 is a V-ATPase accessory protein and the interaction promotes v-ATPase complex assembly. Interacts with TMEM9; TMEM9 is a v-ATPase assembly regulator and the interaction induces the interaction with ATP6AP2. Interacts with PIP4P1.</text>
</comment>
<sequence length="419" mass="47654">MSFFPELYFNVDNGYLEGLVRGLKAGVLSQADYLNLVQCETLEDLKLHLQSTDYGNFLANEASPLTVSVIDDRLKEKMVVEFRHMRNHAYEPLASFLDFITYSYMIDNVILLITGTLHQRSIAELVPKCHPLGSFEQMEAVNIAQTPAELYNAILVDTPLAAFFQDCISEQDLDEMNIEIIRNTLYKAYLESFYKFCTLLGGTTADAMCPILEFEADRRAFIITINSFGTELSKEDRAKLFPHCGRLYPEGLAQLARADDYEQVKNVADYYPVSALAIGQQAACWHPCLHSTPSSTLMLMPPPTPLCQEYKLLFEGAGGNPGDKTLEDRFFEHEVSARPACHREELVAQAQLWSQPPAQHSYLCPQVKLNKLAFLNQFHFGVFYAFVKLKEQECRNIVWIAECIAQRHRAKIDNYIPIF</sequence>
<evidence type="ECO:0000256" key="6">
    <source>
        <dbReference type="ARBA" id="ARBA00064118"/>
    </source>
</evidence>
<dbReference type="AlphaFoldDB" id="A0A8D0QC48"/>
<dbReference type="InterPro" id="IPR036079">
    <property type="entry name" value="ATPase_csu/dsu_sf"/>
</dbReference>
<dbReference type="FunFam" id="1.10.132.50:FF:000002">
    <property type="entry name" value="V-type proton ATPase subunit"/>
    <property type="match status" value="1"/>
</dbReference>
<protein>
    <recommendedName>
        <fullName evidence="7">V-type proton ATPase subunit d 1</fullName>
    </recommendedName>
    <alternativeName>
        <fullName evidence="8">Vacuolar proton pump subunit d 1</fullName>
    </alternativeName>
</protein>
<dbReference type="SUPFAM" id="SSF103486">
    <property type="entry name" value="V-type ATP synthase subunit C"/>
    <property type="match status" value="2"/>
</dbReference>
<proteinExistence type="inferred from homology"/>
<organism evidence="9 10">
    <name type="scientific">Sus scrofa</name>
    <name type="common">Pig</name>
    <dbReference type="NCBI Taxonomy" id="9823"/>
    <lineage>
        <taxon>Eukaryota</taxon>
        <taxon>Metazoa</taxon>
        <taxon>Chordata</taxon>
        <taxon>Craniata</taxon>
        <taxon>Vertebrata</taxon>
        <taxon>Euteleostomi</taxon>
        <taxon>Mammalia</taxon>
        <taxon>Eutheria</taxon>
        <taxon>Laurasiatheria</taxon>
        <taxon>Artiodactyla</taxon>
        <taxon>Suina</taxon>
        <taxon>Suidae</taxon>
        <taxon>Sus</taxon>
    </lineage>
</organism>
<dbReference type="FunFam" id="1.20.1690.10:FF:000001">
    <property type="entry name" value="V-type proton ATPase subunit"/>
    <property type="match status" value="1"/>
</dbReference>
<dbReference type="Pfam" id="PF01992">
    <property type="entry name" value="vATP-synt_AC39"/>
    <property type="match status" value="2"/>
</dbReference>
<dbReference type="InterPro" id="IPR002843">
    <property type="entry name" value="ATPase_V0-cplx_csu/dsu"/>
</dbReference>
<dbReference type="PANTHER" id="PTHR11028">
    <property type="entry name" value="VACUOLAR ATP SYNTHASE SUBUNIT AC39"/>
    <property type="match status" value="1"/>
</dbReference>